<comment type="caution">
    <text evidence="1">The sequence shown here is derived from an EMBL/GenBank/DDBJ whole genome shotgun (WGS) entry which is preliminary data.</text>
</comment>
<organism evidence="1 2">
    <name type="scientific">Seiridium cardinale</name>
    <dbReference type="NCBI Taxonomy" id="138064"/>
    <lineage>
        <taxon>Eukaryota</taxon>
        <taxon>Fungi</taxon>
        <taxon>Dikarya</taxon>
        <taxon>Ascomycota</taxon>
        <taxon>Pezizomycotina</taxon>
        <taxon>Sordariomycetes</taxon>
        <taxon>Xylariomycetidae</taxon>
        <taxon>Amphisphaeriales</taxon>
        <taxon>Sporocadaceae</taxon>
        <taxon>Seiridium</taxon>
    </lineage>
</organism>
<keyword evidence="2" id="KW-1185">Reference proteome</keyword>
<proteinExistence type="predicted"/>
<dbReference type="Proteomes" id="UP001465668">
    <property type="component" value="Unassembled WGS sequence"/>
</dbReference>
<evidence type="ECO:0000313" key="2">
    <source>
        <dbReference type="Proteomes" id="UP001465668"/>
    </source>
</evidence>
<dbReference type="EMBL" id="JARVKM010000117">
    <property type="protein sequence ID" value="KAK9769601.1"/>
    <property type="molecule type" value="Genomic_DNA"/>
</dbReference>
<protein>
    <submittedName>
        <fullName evidence="1">Uncharacterized protein</fullName>
    </submittedName>
</protein>
<evidence type="ECO:0000313" key="1">
    <source>
        <dbReference type="EMBL" id="KAK9769601.1"/>
    </source>
</evidence>
<name>A0ABR2X7J8_9PEZI</name>
<sequence>MVDDDLDDGAHSFNGYDLASFMKEPKSFALTMYEFSDNGNSKCFLRLDKKTGDPSGLRLSLRGRQVLRLDWLAFASEISSESEADESEKGEWENDEVRKKVRKAVTRWVPKSKVEKGGINQGWLG</sequence>
<accession>A0ABR2X7J8</accession>
<reference evidence="1 2" key="1">
    <citation type="submission" date="2024-02" db="EMBL/GenBank/DDBJ databases">
        <title>First draft genome assembly of two strains of Seiridium cardinale.</title>
        <authorList>
            <person name="Emiliani G."/>
            <person name="Scali E."/>
        </authorList>
    </citation>
    <scope>NUCLEOTIDE SEQUENCE [LARGE SCALE GENOMIC DNA]</scope>
    <source>
        <strain evidence="1 2">BM-138-000479</strain>
    </source>
</reference>
<gene>
    <name evidence="1" type="ORF">SCAR479_13720</name>
</gene>